<dbReference type="SMART" id="SM00387">
    <property type="entry name" value="HATPase_c"/>
    <property type="match status" value="1"/>
</dbReference>
<dbReference type="SUPFAM" id="SSF47384">
    <property type="entry name" value="Homodimeric domain of signal transducing histidine kinase"/>
    <property type="match status" value="1"/>
</dbReference>
<dbReference type="InterPro" id="IPR001736">
    <property type="entry name" value="PLipase_D/transphosphatidylase"/>
</dbReference>
<evidence type="ECO:0000256" key="5">
    <source>
        <dbReference type="ARBA" id="ARBA00022692"/>
    </source>
</evidence>
<dbReference type="Pfam" id="PF02518">
    <property type="entry name" value="HATPase_c"/>
    <property type="match status" value="1"/>
</dbReference>
<dbReference type="PROSITE" id="PS50035">
    <property type="entry name" value="PLD"/>
    <property type="match status" value="1"/>
</dbReference>
<dbReference type="SMART" id="SM00388">
    <property type="entry name" value="HisKA"/>
    <property type="match status" value="1"/>
</dbReference>
<feature type="domain" description="Histidine kinase" evidence="12">
    <location>
        <begin position="251"/>
        <end position="469"/>
    </location>
</feature>
<dbReference type="InterPro" id="IPR004358">
    <property type="entry name" value="Sig_transdc_His_kin-like_C"/>
</dbReference>
<feature type="transmembrane region" description="Helical" evidence="10">
    <location>
        <begin position="190"/>
        <end position="210"/>
    </location>
</feature>
<dbReference type="CDD" id="cd17546">
    <property type="entry name" value="REC_hyHK_CKI1_RcsC-like"/>
    <property type="match status" value="1"/>
</dbReference>
<dbReference type="PROSITE" id="PS50109">
    <property type="entry name" value="HIS_KIN"/>
    <property type="match status" value="1"/>
</dbReference>
<feature type="modified residue" description="4-aspartylphosphate" evidence="9">
    <location>
        <position position="532"/>
    </location>
</feature>
<dbReference type="SUPFAM" id="SSF55874">
    <property type="entry name" value="ATPase domain of HSP90 chaperone/DNA topoisomerase II/histidine kinase"/>
    <property type="match status" value="1"/>
</dbReference>
<reference evidence="14 15" key="1">
    <citation type="submission" date="2020-01" db="EMBL/GenBank/DDBJ databases">
        <title>Genomes of bacteria type strains.</title>
        <authorList>
            <person name="Chen J."/>
            <person name="Zhu S."/>
            <person name="Yang J."/>
        </authorList>
    </citation>
    <scope>NUCLEOTIDE SEQUENCE [LARGE SCALE GENOMIC DNA]</scope>
    <source>
        <strain evidence="14 15">LMG 24078</strain>
    </source>
</reference>
<dbReference type="FunFam" id="3.30.565.10:FF:000010">
    <property type="entry name" value="Sensor histidine kinase RcsC"/>
    <property type="match status" value="1"/>
</dbReference>
<proteinExistence type="predicted"/>
<dbReference type="Pfam" id="PF00512">
    <property type="entry name" value="HisKA"/>
    <property type="match status" value="1"/>
</dbReference>
<keyword evidence="8 10" id="KW-0472">Membrane</keyword>
<sequence length="734" mass="81077">MTIKFQYIFALVLTATAVSLSFFIINDLLSDQRQDAEIINIAGQQRMLSQRIALLQSATNLCGSTQTKSYLASSLDKLESNHAKLIALDNLSAAHKDLYFGNVNLDKAVKTYVKSGRNKLANASSTINAMSVVSESNKECSTTFLQDIAVQPSASSSIIADSTQLLKHLDMAVTLFENDANARVNNAENFALYLWLITLLLLAIEAVFVFTPMEKQIRRSLARLTKLKNVAMEEAENAKRASQAKSDFLSSMSHELRTPMNGLFGMIELAIDTPSKSNIYLKKAKSSGRQLLSLINDILDISKIEANKIKIEKVPVDLLQVLDDVVSLQRVFCQKKGLEFYYHKEASLPPIIEGDVTRISQILHNLLSNAIKFTSSGSVSLNVSHAVSGDSLLLTFDIIDTGIGIEEDVIDKIFQKFEQADQATTRQFGGTGLGLSIAKQLSLLMGGDINVRSAVGKGTTFSFTMNTQEARLPPMSVQSIANIRCAIIDDLQTSREYLAHILASMHIEGTCYASASDFLNHTPLDYDAIIVDLAMPDVSGLDLIEQLKRSKHSVLPKIIVVSAELERLNGQDTLTEMIWRSHAKPINRREIEQDLRKLLASSSPISETPKTKVKKKRILLAEDNEINAEIVKALLQQENFIILHVKNGQDALEACIKHTFDLILMDCNMPVMSGIESSISIRATLDLKTPIIALTANAFTEDKEECLAAGMNDFLTKPIDKDTLITCIKKYLDE</sequence>
<dbReference type="InterPro" id="IPR001789">
    <property type="entry name" value="Sig_transdc_resp-reg_receiver"/>
</dbReference>
<evidence type="ECO:0000256" key="2">
    <source>
        <dbReference type="ARBA" id="ARBA00004141"/>
    </source>
</evidence>
<evidence type="ECO:0000256" key="7">
    <source>
        <dbReference type="ARBA" id="ARBA00023012"/>
    </source>
</evidence>
<dbReference type="RefSeq" id="WP_163106733.1">
    <property type="nucleotide sequence ID" value="NZ_JAAAWO010000007.1"/>
</dbReference>
<feature type="domain" description="PLD phosphodiesterase" evidence="11">
    <location>
        <begin position="77"/>
        <end position="109"/>
    </location>
</feature>
<dbReference type="PANTHER" id="PTHR45339">
    <property type="entry name" value="HYBRID SIGNAL TRANSDUCTION HISTIDINE KINASE J"/>
    <property type="match status" value="1"/>
</dbReference>
<evidence type="ECO:0000256" key="6">
    <source>
        <dbReference type="ARBA" id="ARBA00022989"/>
    </source>
</evidence>
<dbReference type="CDD" id="cd16922">
    <property type="entry name" value="HATPase_EvgS-ArcB-TorS-like"/>
    <property type="match status" value="1"/>
</dbReference>
<dbReference type="InterPro" id="IPR005467">
    <property type="entry name" value="His_kinase_dom"/>
</dbReference>
<keyword evidence="15" id="KW-1185">Reference proteome</keyword>
<comment type="catalytic activity">
    <reaction evidence="1">
        <text>ATP + protein L-histidine = ADP + protein N-phospho-L-histidine.</text>
        <dbReference type="EC" id="2.7.13.3"/>
    </reaction>
</comment>
<dbReference type="Pfam" id="PF00072">
    <property type="entry name" value="Response_reg"/>
    <property type="match status" value="2"/>
</dbReference>
<protein>
    <recommendedName>
        <fullName evidence="3">histidine kinase</fullName>
        <ecNumber evidence="3">2.7.13.3</ecNumber>
    </recommendedName>
</protein>
<feature type="modified residue" description="4-aspartylphosphate" evidence="9">
    <location>
        <position position="666"/>
    </location>
</feature>
<evidence type="ECO:0000256" key="1">
    <source>
        <dbReference type="ARBA" id="ARBA00000085"/>
    </source>
</evidence>
<dbReference type="EMBL" id="JAAAWO010000007">
    <property type="protein sequence ID" value="NDW16037.1"/>
    <property type="molecule type" value="Genomic_DNA"/>
</dbReference>
<dbReference type="EC" id="2.7.13.3" evidence="3"/>
<evidence type="ECO:0000259" key="11">
    <source>
        <dbReference type="PROSITE" id="PS50035"/>
    </source>
</evidence>
<evidence type="ECO:0000259" key="12">
    <source>
        <dbReference type="PROSITE" id="PS50109"/>
    </source>
</evidence>
<dbReference type="PRINTS" id="PR00344">
    <property type="entry name" value="BCTRLSENSOR"/>
</dbReference>
<name>A0A6N9TFF5_9ALTE</name>
<dbReference type="PANTHER" id="PTHR45339:SF1">
    <property type="entry name" value="HYBRID SIGNAL TRANSDUCTION HISTIDINE KINASE J"/>
    <property type="match status" value="1"/>
</dbReference>
<dbReference type="AlphaFoldDB" id="A0A6N9TFF5"/>
<keyword evidence="6 10" id="KW-1133">Transmembrane helix</keyword>
<evidence type="ECO:0000256" key="8">
    <source>
        <dbReference type="ARBA" id="ARBA00023136"/>
    </source>
</evidence>
<dbReference type="GO" id="GO:0000155">
    <property type="term" value="F:phosphorelay sensor kinase activity"/>
    <property type="evidence" value="ECO:0007669"/>
    <property type="project" value="InterPro"/>
</dbReference>
<dbReference type="Gene3D" id="3.30.565.10">
    <property type="entry name" value="Histidine kinase-like ATPase, C-terminal domain"/>
    <property type="match status" value="1"/>
</dbReference>
<evidence type="ECO:0000313" key="14">
    <source>
        <dbReference type="EMBL" id="NDW16037.1"/>
    </source>
</evidence>
<dbReference type="InterPro" id="IPR003594">
    <property type="entry name" value="HATPase_dom"/>
</dbReference>
<evidence type="ECO:0000256" key="9">
    <source>
        <dbReference type="PROSITE-ProRule" id="PRU00169"/>
    </source>
</evidence>
<comment type="subcellular location">
    <subcellularLocation>
        <location evidence="2">Membrane</location>
        <topology evidence="2">Multi-pass membrane protein</topology>
    </subcellularLocation>
</comment>
<dbReference type="CDD" id="cd00082">
    <property type="entry name" value="HisKA"/>
    <property type="match status" value="1"/>
</dbReference>
<organism evidence="14 15">
    <name type="scientific">Alteromonas genovensis</name>
    <dbReference type="NCBI Taxonomy" id="471225"/>
    <lineage>
        <taxon>Bacteria</taxon>
        <taxon>Pseudomonadati</taxon>
        <taxon>Pseudomonadota</taxon>
        <taxon>Gammaproteobacteria</taxon>
        <taxon>Alteromonadales</taxon>
        <taxon>Alteromonadaceae</taxon>
        <taxon>Alteromonas/Salinimonas group</taxon>
        <taxon>Alteromonas</taxon>
    </lineage>
</organism>
<evidence type="ECO:0000256" key="10">
    <source>
        <dbReference type="SAM" id="Phobius"/>
    </source>
</evidence>
<dbReference type="InterPro" id="IPR011006">
    <property type="entry name" value="CheY-like_superfamily"/>
</dbReference>
<feature type="transmembrane region" description="Helical" evidence="10">
    <location>
        <begin position="7"/>
        <end position="25"/>
    </location>
</feature>
<keyword evidence="4 9" id="KW-0597">Phosphoprotein</keyword>
<dbReference type="Proteomes" id="UP000471381">
    <property type="component" value="Unassembled WGS sequence"/>
</dbReference>
<accession>A0A6N9TFF5</accession>
<dbReference type="Pfam" id="PF13675">
    <property type="entry name" value="PilJ"/>
    <property type="match status" value="1"/>
</dbReference>
<dbReference type="Gene3D" id="1.10.287.130">
    <property type="match status" value="1"/>
</dbReference>
<dbReference type="GO" id="GO:0016020">
    <property type="term" value="C:membrane"/>
    <property type="evidence" value="ECO:0007669"/>
    <property type="project" value="UniProtKB-SubCell"/>
</dbReference>
<evidence type="ECO:0000259" key="13">
    <source>
        <dbReference type="PROSITE" id="PS50110"/>
    </source>
</evidence>
<evidence type="ECO:0000313" key="15">
    <source>
        <dbReference type="Proteomes" id="UP000471381"/>
    </source>
</evidence>
<comment type="caution">
    <text evidence="14">The sequence shown here is derived from an EMBL/GenBank/DDBJ whole genome shotgun (WGS) entry which is preliminary data.</text>
</comment>
<dbReference type="InterPro" id="IPR036890">
    <property type="entry name" value="HATPase_C_sf"/>
</dbReference>
<keyword evidence="5 10" id="KW-0812">Transmembrane</keyword>
<dbReference type="SMART" id="SM00448">
    <property type="entry name" value="REC"/>
    <property type="match status" value="2"/>
</dbReference>
<dbReference type="PROSITE" id="PS50110">
    <property type="entry name" value="RESPONSE_REGULATORY"/>
    <property type="match status" value="2"/>
</dbReference>
<dbReference type="InterPro" id="IPR029095">
    <property type="entry name" value="NarX-like_N"/>
</dbReference>
<dbReference type="SUPFAM" id="SSF52172">
    <property type="entry name" value="CheY-like"/>
    <property type="match status" value="2"/>
</dbReference>
<dbReference type="InterPro" id="IPR036097">
    <property type="entry name" value="HisK_dim/P_sf"/>
</dbReference>
<feature type="domain" description="Response regulatory" evidence="13">
    <location>
        <begin position="484"/>
        <end position="599"/>
    </location>
</feature>
<dbReference type="InterPro" id="IPR003661">
    <property type="entry name" value="HisK_dim/P_dom"/>
</dbReference>
<dbReference type="Gene3D" id="3.40.50.2300">
    <property type="match status" value="2"/>
</dbReference>
<evidence type="ECO:0000256" key="3">
    <source>
        <dbReference type="ARBA" id="ARBA00012438"/>
    </source>
</evidence>
<evidence type="ECO:0000256" key="4">
    <source>
        <dbReference type="ARBA" id="ARBA00022553"/>
    </source>
</evidence>
<feature type="domain" description="Response regulatory" evidence="13">
    <location>
        <begin position="617"/>
        <end position="732"/>
    </location>
</feature>
<gene>
    <name evidence="14" type="ORF">GTQ48_10955</name>
</gene>
<keyword evidence="7" id="KW-0902">Two-component regulatory system</keyword>